<accession>A0A9P8VTN4</accession>
<dbReference type="InterPro" id="IPR032675">
    <property type="entry name" value="LRR_dom_sf"/>
</dbReference>
<evidence type="ECO:0000313" key="2">
    <source>
        <dbReference type="Proteomes" id="UP000777438"/>
    </source>
</evidence>
<sequence>MSQPSLSGLSNEVLLQIFSHFCLHCQDRYNQSWDARPLRARPFTENQEPNTKSWYSLNRHALFSMSLTSKRLRDISQQVLYHEFVLGYGDSWASDLYSWKGRLMSFMRTLTKRPDLAKLVKVVYVHTYLLDDTPEEKRAALMEAAHGLGIDLPNAWRQRISDEPNGESSDWLHCFNAFLFSFLDGKEYPNPKANKWLKKAFPDTADRWLNAEVVAMLVAQLPSLDYLSVQGDFHWPAFGFSEGALSALNVSRLPLKTLDLGVDGDAIIALAARLETLNLHQTYVKSPVPPMPNLKKLRITKVQMTHRKLQDILTACTRGLEAFEYEADSPDTSHHCHGPTPPFDPERYPFHPPQAIQCLKTHTRTLELLHLDLSLRNNRMTVFSPGANLKDLTGLKHLFLSSNTIFDIISREADDLPDSEALVRILPVSIVSLSIIGGDKRVKKGLLGLADLKNCQPNEFPKLKYVSYFAKGTTKSTLSSMFSAIGVEYDHKVPRLSRVKPYLNGPNDTNFFPLPIYYSDEDL</sequence>
<dbReference type="EMBL" id="JAGPYM010000034">
    <property type="protein sequence ID" value="KAH6876557.1"/>
    <property type="molecule type" value="Genomic_DNA"/>
</dbReference>
<evidence type="ECO:0000313" key="1">
    <source>
        <dbReference type="EMBL" id="KAH6876557.1"/>
    </source>
</evidence>
<dbReference type="AlphaFoldDB" id="A0A9P8VTN4"/>
<gene>
    <name evidence="1" type="ORF">B0T10DRAFT_497717</name>
</gene>
<organism evidence="1 2">
    <name type="scientific">Thelonectria olida</name>
    <dbReference type="NCBI Taxonomy" id="1576542"/>
    <lineage>
        <taxon>Eukaryota</taxon>
        <taxon>Fungi</taxon>
        <taxon>Dikarya</taxon>
        <taxon>Ascomycota</taxon>
        <taxon>Pezizomycotina</taxon>
        <taxon>Sordariomycetes</taxon>
        <taxon>Hypocreomycetidae</taxon>
        <taxon>Hypocreales</taxon>
        <taxon>Nectriaceae</taxon>
        <taxon>Thelonectria</taxon>
    </lineage>
</organism>
<dbReference type="OrthoDB" id="2520703at2759"/>
<keyword evidence="2" id="KW-1185">Reference proteome</keyword>
<dbReference type="Proteomes" id="UP000777438">
    <property type="component" value="Unassembled WGS sequence"/>
</dbReference>
<protein>
    <submittedName>
        <fullName evidence="1">Uncharacterized protein</fullName>
    </submittedName>
</protein>
<dbReference type="SUPFAM" id="SSF52047">
    <property type="entry name" value="RNI-like"/>
    <property type="match status" value="1"/>
</dbReference>
<name>A0A9P8VTN4_9HYPO</name>
<comment type="caution">
    <text evidence="1">The sequence shown here is derived from an EMBL/GenBank/DDBJ whole genome shotgun (WGS) entry which is preliminary data.</text>
</comment>
<dbReference type="Gene3D" id="3.80.10.10">
    <property type="entry name" value="Ribonuclease Inhibitor"/>
    <property type="match status" value="1"/>
</dbReference>
<reference evidence="1 2" key="1">
    <citation type="journal article" date="2021" name="Nat. Commun.">
        <title>Genetic determinants of endophytism in the Arabidopsis root mycobiome.</title>
        <authorList>
            <person name="Mesny F."/>
            <person name="Miyauchi S."/>
            <person name="Thiergart T."/>
            <person name="Pickel B."/>
            <person name="Atanasova L."/>
            <person name="Karlsson M."/>
            <person name="Huettel B."/>
            <person name="Barry K.W."/>
            <person name="Haridas S."/>
            <person name="Chen C."/>
            <person name="Bauer D."/>
            <person name="Andreopoulos W."/>
            <person name="Pangilinan J."/>
            <person name="LaButti K."/>
            <person name="Riley R."/>
            <person name="Lipzen A."/>
            <person name="Clum A."/>
            <person name="Drula E."/>
            <person name="Henrissat B."/>
            <person name="Kohler A."/>
            <person name="Grigoriev I.V."/>
            <person name="Martin F.M."/>
            <person name="Hacquard S."/>
        </authorList>
    </citation>
    <scope>NUCLEOTIDE SEQUENCE [LARGE SCALE GENOMIC DNA]</scope>
    <source>
        <strain evidence="1 2">MPI-CAGE-CH-0241</strain>
    </source>
</reference>
<proteinExistence type="predicted"/>